<reference evidence="1" key="1">
    <citation type="submission" date="2021-03" db="EMBL/GenBank/DDBJ databases">
        <title>Description of Psychrosphaera ytuae sp. nov. isolated from deep sea sediment of South China Sea.</title>
        <authorList>
            <person name="Zhang J."/>
            <person name="Xu X.-D."/>
        </authorList>
    </citation>
    <scope>NUCLEOTIDE SEQUENCE</scope>
    <source>
        <strain evidence="1">MTZ26</strain>
    </source>
</reference>
<sequence>MKKSIILLSLIPFHCFSEGFALDRDYSVGAGIGAMYNGVGVNVARSTYTDLGYVAAGCTSYSTISGSSCGLSVGWIKTDLFSADSNKHGFGLYAGKLDEENYTSYTLTNQGRVYYQHDKDIYGAGVSYTYFTNGINRPGPTYGISVHTTNAEFKSRYAGFLQVGYQF</sequence>
<name>A0A975HH07_9GAMM</name>
<organism evidence="1 2">
    <name type="scientific">Psychrosphaera ytuae</name>
    <dbReference type="NCBI Taxonomy" id="2820710"/>
    <lineage>
        <taxon>Bacteria</taxon>
        <taxon>Pseudomonadati</taxon>
        <taxon>Pseudomonadota</taxon>
        <taxon>Gammaproteobacteria</taxon>
        <taxon>Alteromonadales</taxon>
        <taxon>Pseudoalteromonadaceae</taxon>
        <taxon>Psychrosphaera</taxon>
    </lineage>
</organism>
<gene>
    <name evidence="1" type="ORF">J1N51_07645</name>
</gene>
<dbReference type="RefSeq" id="WP_208830006.1">
    <property type="nucleotide sequence ID" value="NZ_CP072110.1"/>
</dbReference>
<proteinExistence type="predicted"/>
<dbReference type="Proteomes" id="UP000682739">
    <property type="component" value="Chromosome"/>
</dbReference>
<keyword evidence="2" id="KW-1185">Reference proteome</keyword>
<dbReference type="EMBL" id="CP072110">
    <property type="protein sequence ID" value="QTH62656.1"/>
    <property type="molecule type" value="Genomic_DNA"/>
</dbReference>
<evidence type="ECO:0000313" key="2">
    <source>
        <dbReference type="Proteomes" id="UP000682739"/>
    </source>
</evidence>
<evidence type="ECO:0000313" key="1">
    <source>
        <dbReference type="EMBL" id="QTH62656.1"/>
    </source>
</evidence>
<accession>A0A975HH07</accession>
<dbReference type="AlphaFoldDB" id="A0A975HH07"/>
<dbReference type="KEGG" id="psym:J1N51_07645"/>
<protein>
    <submittedName>
        <fullName evidence="1">Uncharacterized protein</fullName>
    </submittedName>
</protein>